<dbReference type="STRING" id="1855912.LuPra_03076"/>
<dbReference type="InterPro" id="IPR000326">
    <property type="entry name" value="PAP2/HPO"/>
</dbReference>
<dbReference type="SMART" id="SM00014">
    <property type="entry name" value="acidPPc"/>
    <property type="match status" value="1"/>
</dbReference>
<reference evidence="3" key="2">
    <citation type="submission" date="2016-04" db="EMBL/GenBank/DDBJ databases">
        <title>First Complete Genome Sequence of a Subdivision 6 Acidobacterium.</title>
        <authorList>
            <person name="Huang S."/>
            <person name="Vieira S."/>
            <person name="Bunk B."/>
            <person name="Riedel T."/>
            <person name="Sproeer C."/>
            <person name="Overmann J."/>
        </authorList>
    </citation>
    <scope>NUCLEOTIDE SEQUENCE [LARGE SCALE GENOMIC DNA]</scope>
    <source>
        <strain evidence="3">DSM 100886 HEG_-6_39</strain>
    </source>
</reference>
<dbReference type="SUPFAM" id="SSF48317">
    <property type="entry name" value="Acid phosphatase/Vanadium-dependent haloperoxidase"/>
    <property type="match status" value="1"/>
</dbReference>
<dbReference type="Gene3D" id="1.20.144.10">
    <property type="entry name" value="Phosphatidic acid phosphatase type 2/haloperoxidase"/>
    <property type="match status" value="1"/>
</dbReference>
<reference evidence="2 3" key="1">
    <citation type="journal article" date="2016" name="Genome Announc.">
        <title>First Complete Genome Sequence of a Subdivision 6 Acidobacterium Strain.</title>
        <authorList>
            <person name="Huang S."/>
            <person name="Vieira S."/>
            <person name="Bunk B."/>
            <person name="Riedel T."/>
            <person name="Sproer C."/>
            <person name="Overmann J."/>
        </authorList>
    </citation>
    <scope>NUCLEOTIDE SEQUENCE [LARGE SCALE GENOMIC DNA]</scope>
    <source>
        <strain evidence="3">DSM 100886 HEG_-6_39</strain>
    </source>
</reference>
<evidence type="ECO:0000313" key="2">
    <source>
        <dbReference type="EMBL" id="AMY09850.1"/>
    </source>
</evidence>
<evidence type="ECO:0000313" key="3">
    <source>
        <dbReference type="Proteomes" id="UP000076079"/>
    </source>
</evidence>
<dbReference type="CDD" id="cd03394">
    <property type="entry name" value="PAP2_like_5"/>
    <property type="match status" value="1"/>
</dbReference>
<dbReference type="PANTHER" id="PTHR14969">
    <property type="entry name" value="SPHINGOSINE-1-PHOSPHATE PHOSPHOHYDROLASE"/>
    <property type="match status" value="1"/>
</dbReference>
<keyword evidence="3" id="KW-1185">Reference proteome</keyword>
<accession>A0A143PNW0</accession>
<name>A0A143PNW0_LUTPR</name>
<evidence type="ECO:0000259" key="1">
    <source>
        <dbReference type="SMART" id="SM00014"/>
    </source>
</evidence>
<dbReference type="PANTHER" id="PTHR14969:SF13">
    <property type="entry name" value="AT30094P"/>
    <property type="match status" value="1"/>
</dbReference>
<dbReference type="Proteomes" id="UP000076079">
    <property type="component" value="Chromosome"/>
</dbReference>
<organism evidence="2 3">
    <name type="scientific">Luteitalea pratensis</name>
    <dbReference type="NCBI Taxonomy" id="1855912"/>
    <lineage>
        <taxon>Bacteria</taxon>
        <taxon>Pseudomonadati</taxon>
        <taxon>Acidobacteriota</taxon>
        <taxon>Vicinamibacteria</taxon>
        <taxon>Vicinamibacterales</taxon>
        <taxon>Vicinamibacteraceae</taxon>
        <taxon>Luteitalea</taxon>
    </lineage>
</organism>
<protein>
    <submittedName>
        <fullName evidence="2">PAP2 superfamily protein</fullName>
    </submittedName>
</protein>
<dbReference type="Pfam" id="PF01569">
    <property type="entry name" value="PAP2"/>
    <property type="match status" value="1"/>
</dbReference>
<dbReference type="KEGG" id="abac:LuPra_03076"/>
<dbReference type="AlphaFoldDB" id="A0A143PNW0"/>
<proteinExistence type="predicted"/>
<gene>
    <name evidence="2" type="ORF">LuPra_03076</name>
</gene>
<sequence length="354" mass="37684">MLSALPNSGNWPRRGWIKASWVAPCVAALLVTGTITSAQELPTAPLPVSFAANVVTDSPPPVAPDPALFRNLFIQPDQRTPLPEDPQWQESNEDAVPVGAGVLAFLPQLSEQDPQKPPTPPSTGIKAVFRETWRDFKAFPRRKSTWVILAVTGGAAAAAHPLDDDVNAKLGGSDAAANFFAPGKWIGAVYVQAGVAVGLYVIGRYVVPHAEDGTPKTNKVSHLGFDMLRALAVSQTLTQVIKVTVQRDRPTGECCAFPSGHASASFATAAVLERHFGYRAFPTFLVASYVAMSRLHDNRHYLSDVIFGAGLGVASGWTVVGRHGRSTYALTPVPIKGGLMLAFTRDPAGRASSN</sequence>
<dbReference type="EMBL" id="CP015136">
    <property type="protein sequence ID" value="AMY09850.1"/>
    <property type="molecule type" value="Genomic_DNA"/>
</dbReference>
<feature type="domain" description="Phosphatidic acid phosphatase type 2/haloperoxidase" evidence="1">
    <location>
        <begin position="225"/>
        <end position="320"/>
    </location>
</feature>
<dbReference type="InterPro" id="IPR036938">
    <property type="entry name" value="PAP2/HPO_sf"/>
</dbReference>